<sequence>MPINWHARSSAIIESHELVDQDLSRANASKTALEDIRCALRGSMNRPSRPFLRKLTLLDLLDEILLGIFGHLEYNSLVHFSRPEIKALRLVCKRISDIASHLLMRVVHLNLHEESSLKRLEEVSCHPIIAKGVHAVNIRLMFYNQSFTEMENLLEHYAFEIADTVDMYERCRMWEFGSGKTSEEEAAQLLADGQDVVATLYHLLAPGERAEDLEHHALQVSETHRLYLELLQRQNLFLQGDNLYQAFGSAMARMPHARSLAFDDADMSFWAGNTQHIMTPGVDMWESLCSQMLAPLSGYHVEKHLLDSPSLRCVPRLIDAVRDAGVLLHHLDIKLLRHEDSRADRDDLDGGNGEYLTGLIGFLSACLDTSSLQSVDLDMRGDGRFTLRLKDVFNQKRSLDKLTDVFLGNWDVNYTDLAVFLRRLPTRMESFSMYNVNLLTGSWRDVLDAVREKKCGYALLKDPQGAEREGMAEEGYRRIFEDEVGHMSLAERYMSSRGSWLKNPILDQEYTLSDEEDSDEEDDTMDEE</sequence>
<keyword evidence="3" id="KW-1185">Reference proteome</keyword>
<evidence type="ECO:0000313" key="3">
    <source>
        <dbReference type="Proteomes" id="UP001175000"/>
    </source>
</evidence>
<dbReference type="EMBL" id="JAULSU010000005">
    <property type="protein sequence ID" value="KAK0616678.1"/>
    <property type="molecule type" value="Genomic_DNA"/>
</dbReference>
<accession>A0AA39WJP8</accession>
<protein>
    <recommendedName>
        <fullName evidence="4">F-box domain-containing protein</fullName>
    </recommendedName>
</protein>
<evidence type="ECO:0008006" key="4">
    <source>
        <dbReference type="Google" id="ProtNLM"/>
    </source>
</evidence>
<dbReference type="AlphaFoldDB" id="A0AA39WJP8"/>
<feature type="compositionally biased region" description="Acidic residues" evidence="1">
    <location>
        <begin position="512"/>
        <end position="528"/>
    </location>
</feature>
<reference evidence="2" key="1">
    <citation type="submission" date="2023-06" db="EMBL/GenBank/DDBJ databases">
        <title>Genome-scale phylogeny and comparative genomics of the fungal order Sordariales.</title>
        <authorList>
            <consortium name="Lawrence Berkeley National Laboratory"/>
            <person name="Hensen N."/>
            <person name="Bonometti L."/>
            <person name="Westerberg I."/>
            <person name="Brannstrom I.O."/>
            <person name="Guillou S."/>
            <person name="Cros-Aarteil S."/>
            <person name="Calhoun S."/>
            <person name="Haridas S."/>
            <person name="Kuo A."/>
            <person name="Mondo S."/>
            <person name="Pangilinan J."/>
            <person name="Riley R."/>
            <person name="Labutti K."/>
            <person name="Andreopoulos B."/>
            <person name="Lipzen A."/>
            <person name="Chen C."/>
            <person name="Yanf M."/>
            <person name="Daum C."/>
            <person name="Ng V."/>
            <person name="Clum A."/>
            <person name="Steindorff A."/>
            <person name="Ohm R."/>
            <person name="Martin F."/>
            <person name="Silar P."/>
            <person name="Natvig D."/>
            <person name="Lalanne C."/>
            <person name="Gautier V."/>
            <person name="Ament-Velasquez S.L."/>
            <person name="Kruys A."/>
            <person name="Hutchinson M.I."/>
            <person name="Powell A.J."/>
            <person name="Barry K."/>
            <person name="Miller A.N."/>
            <person name="Grigoriev I.V."/>
            <person name="Debuchy R."/>
            <person name="Gladieux P."/>
            <person name="Thoren M.H."/>
            <person name="Johannesson H."/>
        </authorList>
    </citation>
    <scope>NUCLEOTIDE SEQUENCE</scope>
    <source>
        <strain evidence="2">CBS 606.72</strain>
    </source>
</reference>
<feature type="region of interest" description="Disordered" evidence="1">
    <location>
        <begin position="509"/>
        <end position="528"/>
    </location>
</feature>
<evidence type="ECO:0000256" key="1">
    <source>
        <dbReference type="SAM" id="MobiDB-lite"/>
    </source>
</evidence>
<dbReference type="Proteomes" id="UP001175000">
    <property type="component" value="Unassembled WGS sequence"/>
</dbReference>
<proteinExistence type="predicted"/>
<gene>
    <name evidence="2" type="ORF">B0T14DRAFT_546841</name>
</gene>
<name>A0AA39WJP8_9PEZI</name>
<comment type="caution">
    <text evidence="2">The sequence shown here is derived from an EMBL/GenBank/DDBJ whole genome shotgun (WGS) entry which is preliminary data.</text>
</comment>
<organism evidence="2 3">
    <name type="scientific">Immersiella caudata</name>
    <dbReference type="NCBI Taxonomy" id="314043"/>
    <lineage>
        <taxon>Eukaryota</taxon>
        <taxon>Fungi</taxon>
        <taxon>Dikarya</taxon>
        <taxon>Ascomycota</taxon>
        <taxon>Pezizomycotina</taxon>
        <taxon>Sordariomycetes</taxon>
        <taxon>Sordariomycetidae</taxon>
        <taxon>Sordariales</taxon>
        <taxon>Lasiosphaeriaceae</taxon>
        <taxon>Immersiella</taxon>
    </lineage>
</organism>
<evidence type="ECO:0000313" key="2">
    <source>
        <dbReference type="EMBL" id="KAK0616678.1"/>
    </source>
</evidence>